<feature type="region of interest" description="Disordered" evidence="1">
    <location>
        <begin position="766"/>
        <end position="796"/>
    </location>
</feature>
<proteinExistence type="predicted"/>
<feature type="compositionally biased region" description="Polar residues" evidence="1">
    <location>
        <begin position="33"/>
        <end position="52"/>
    </location>
</feature>
<gene>
    <name evidence="2" type="ORF">OC842_005637</name>
</gene>
<evidence type="ECO:0000313" key="3">
    <source>
        <dbReference type="Proteomes" id="UP001176521"/>
    </source>
</evidence>
<feature type="compositionally biased region" description="Polar residues" evidence="1">
    <location>
        <begin position="786"/>
        <end position="796"/>
    </location>
</feature>
<feature type="region of interest" description="Disordered" evidence="1">
    <location>
        <begin position="894"/>
        <end position="916"/>
    </location>
</feature>
<dbReference type="AlphaFoldDB" id="A0AAN6JI94"/>
<accession>A0AAN6JI94</accession>
<protein>
    <submittedName>
        <fullName evidence="2">Uncharacterized protein</fullName>
    </submittedName>
</protein>
<feature type="compositionally biased region" description="Acidic residues" evidence="1">
    <location>
        <begin position="770"/>
        <end position="785"/>
    </location>
</feature>
<dbReference type="EMBL" id="JAPDMQ010000419">
    <property type="protein sequence ID" value="KAK0525037.1"/>
    <property type="molecule type" value="Genomic_DNA"/>
</dbReference>
<keyword evidence="3" id="KW-1185">Reference proteome</keyword>
<feature type="region of interest" description="Disordered" evidence="1">
    <location>
        <begin position="463"/>
        <end position="533"/>
    </location>
</feature>
<evidence type="ECO:0000256" key="1">
    <source>
        <dbReference type="SAM" id="MobiDB-lite"/>
    </source>
</evidence>
<evidence type="ECO:0000313" key="2">
    <source>
        <dbReference type="EMBL" id="KAK0525037.1"/>
    </source>
</evidence>
<feature type="compositionally biased region" description="Acidic residues" evidence="1">
    <location>
        <begin position="469"/>
        <end position="488"/>
    </location>
</feature>
<feature type="region of interest" description="Disordered" evidence="1">
    <location>
        <begin position="397"/>
        <end position="451"/>
    </location>
</feature>
<sequence>MSAALASSPFYLFDPFHPPPVMSVKEHLDESRNPSISCESESQYSETSSNPRTPEALDDASTRTSPSTGLPATPLIFRTHFVSTEATDQRNAQAVGLHLEAPVEKEEMEVLENPFSLELSGRYEMSTSHPDHGYLDDDVVSVDSKGDGEKARVAAQGPGMNQADRHNLFCDSYGPTSPAGVALADFFRLKEQHASPLHPADTHAPPHVVEERITAQASLLAPAPIGKSAEGSGCETKGSSLLSPAPISEARRAVDSVGPSWTLNDRWSAWEQSVAAHHQQRHQHQPATSPFEPRKLSNGRGVLPYTSHARHMGFHGQLIKPVPVRAKAVRPKIVMLEGDADSFGTPLTTSFMSSTNSSPTSVVVAAQRRAWLEHFYPDGDLKQRPHLVQLANLRLPSSEEVDPPAQTQATAAGGLFPPTSLAPGKATTEEPGLSLGSPFKLAQDGQDEEDDPLEAVRILEEAIISASESEGDEDDEGEEDSDKEEEDKENCPLLLPKSPMAALNQMSFSTNRAGRKRAQSTFAAGPPPPLVFITSRPPATIGIGRTRANSDTSIPSASSMQAHFHSSEPMDMTLSNSVIGGALSQLKAVQSLLDEQVLTPTTARACAPDAGLATLHGLDLATHEHKSERGPSPSPAFGRARTQTSVTFAEDPVFPVRAATSPLPFRFNSTGSALGRSAAARLSRLLKNRLQGKDAARTAYVQLSDEAATGTACSGAADDISFDGEAGGAQGWKSARCSLEEWEMMTSPYNGPSSDVRVHSRTRSYTAGADDTDAEGYGDDADDTQTECSTAPSTPTIPAHLITRKQWRMGGGKGDGSVPTSADVSPGGSDSGRSITTMTTTALSMPLSSPISIAGSLSAGGGLNKPLPLPRVESDAVLRLRPSLGDLRRQMQVSARNSDDGHHSVPYGNKRGYGAAASEAGEPTAAAGGLKLLPFRELKASWEARARQGASNLPSSRMGSPRIGISVEAENLECLAGH</sequence>
<comment type="caution">
    <text evidence="2">The sequence shown here is derived from an EMBL/GenBank/DDBJ whole genome shotgun (WGS) entry which is preliminary data.</text>
</comment>
<name>A0AAN6JI94_9BASI</name>
<feature type="region of interest" description="Disordered" evidence="1">
    <location>
        <begin position="808"/>
        <end position="835"/>
    </location>
</feature>
<dbReference type="Proteomes" id="UP001176521">
    <property type="component" value="Unassembled WGS sequence"/>
</dbReference>
<feature type="region of interest" description="Disordered" evidence="1">
    <location>
        <begin position="24"/>
        <end position="72"/>
    </location>
</feature>
<organism evidence="2 3">
    <name type="scientific">Tilletia horrida</name>
    <dbReference type="NCBI Taxonomy" id="155126"/>
    <lineage>
        <taxon>Eukaryota</taxon>
        <taxon>Fungi</taxon>
        <taxon>Dikarya</taxon>
        <taxon>Basidiomycota</taxon>
        <taxon>Ustilaginomycotina</taxon>
        <taxon>Exobasidiomycetes</taxon>
        <taxon>Tilletiales</taxon>
        <taxon>Tilletiaceae</taxon>
        <taxon>Tilletia</taxon>
    </lineage>
</organism>
<reference evidence="2" key="1">
    <citation type="journal article" date="2023" name="PhytoFront">
        <title>Draft Genome Resources of Seven Strains of Tilletia horrida, Causal Agent of Kernel Smut of Rice.</title>
        <authorList>
            <person name="Khanal S."/>
            <person name="Antony Babu S."/>
            <person name="Zhou X.G."/>
        </authorList>
    </citation>
    <scope>NUCLEOTIDE SEQUENCE</scope>
    <source>
        <strain evidence="2">TX3</strain>
    </source>
</reference>